<dbReference type="EMBL" id="VSRR010003671">
    <property type="protein sequence ID" value="MPC37055.1"/>
    <property type="molecule type" value="Genomic_DNA"/>
</dbReference>
<sequence>MWPSTEGVKQAFLCFMLPLASVPLLYQKSFIRSRGG</sequence>
<proteinExistence type="predicted"/>
<evidence type="ECO:0000313" key="1">
    <source>
        <dbReference type="EMBL" id="MPC37055.1"/>
    </source>
</evidence>
<accession>A0A5B7EUG8</accession>
<keyword evidence="2" id="KW-1185">Reference proteome</keyword>
<comment type="caution">
    <text evidence="1">The sequence shown here is derived from an EMBL/GenBank/DDBJ whole genome shotgun (WGS) entry which is preliminary data.</text>
</comment>
<gene>
    <name evidence="1" type="ORF">E2C01_030528</name>
</gene>
<dbReference type="AlphaFoldDB" id="A0A5B7EUG8"/>
<reference evidence="1 2" key="1">
    <citation type="submission" date="2019-05" db="EMBL/GenBank/DDBJ databases">
        <title>Another draft genome of Portunus trituberculatus and its Hox gene families provides insights of decapod evolution.</title>
        <authorList>
            <person name="Jeong J.-H."/>
            <person name="Song I."/>
            <person name="Kim S."/>
            <person name="Choi T."/>
            <person name="Kim D."/>
            <person name="Ryu S."/>
            <person name="Kim W."/>
        </authorList>
    </citation>
    <scope>NUCLEOTIDE SEQUENCE [LARGE SCALE GENOMIC DNA]</scope>
    <source>
        <tissue evidence="1">Muscle</tissue>
    </source>
</reference>
<organism evidence="1 2">
    <name type="scientific">Portunus trituberculatus</name>
    <name type="common">Swimming crab</name>
    <name type="synonym">Neptunus trituberculatus</name>
    <dbReference type="NCBI Taxonomy" id="210409"/>
    <lineage>
        <taxon>Eukaryota</taxon>
        <taxon>Metazoa</taxon>
        <taxon>Ecdysozoa</taxon>
        <taxon>Arthropoda</taxon>
        <taxon>Crustacea</taxon>
        <taxon>Multicrustacea</taxon>
        <taxon>Malacostraca</taxon>
        <taxon>Eumalacostraca</taxon>
        <taxon>Eucarida</taxon>
        <taxon>Decapoda</taxon>
        <taxon>Pleocyemata</taxon>
        <taxon>Brachyura</taxon>
        <taxon>Eubrachyura</taxon>
        <taxon>Portunoidea</taxon>
        <taxon>Portunidae</taxon>
        <taxon>Portuninae</taxon>
        <taxon>Portunus</taxon>
    </lineage>
</organism>
<protein>
    <submittedName>
        <fullName evidence="1">Uncharacterized protein</fullName>
    </submittedName>
</protein>
<evidence type="ECO:0000313" key="2">
    <source>
        <dbReference type="Proteomes" id="UP000324222"/>
    </source>
</evidence>
<name>A0A5B7EUG8_PORTR</name>
<dbReference type="Proteomes" id="UP000324222">
    <property type="component" value="Unassembled WGS sequence"/>
</dbReference>